<evidence type="ECO:0000313" key="6">
    <source>
        <dbReference type="Proteomes" id="UP000636479"/>
    </source>
</evidence>
<dbReference type="InterPro" id="IPR027417">
    <property type="entry name" value="P-loop_NTPase"/>
</dbReference>
<dbReference type="Pfam" id="PF00071">
    <property type="entry name" value="Ras"/>
    <property type="match status" value="1"/>
</dbReference>
<keyword evidence="3" id="KW-0547">Nucleotide-binding</keyword>
<dbReference type="PROSITE" id="PS51419">
    <property type="entry name" value="RAB"/>
    <property type="match status" value="1"/>
</dbReference>
<dbReference type="NCBIfam" id="TIGR00231">
    <property type="entry name" value="small_GTP"/>
    <property type="match status" value="1"/>
</dbReference>
<keyword evidence="2" id="KW-0488">Methylation</keyword>
<dbReference type="GO" id="GO:0005525">
    <property type="term" value="F:GTP binding"/>
    <property type="evidence" value="ECO:0007669"/>
    <property type="project" value="UniProtKB-KW"/>
</dbReference>
<dbReference type="PANTHER" id="PTHR24072">
    <property type="entry name" value="RHO FAMILY GTPASE"/>
    <property type="match status" value="1"/>
</dbReference>
<keyword evidence="6" id="KW-1185">Reference proteome</keyword>
<organism evidence="5 6">
    <name type="scientific">Mycena indigotica</name>
    <dbReference type="NCBI Taxonomy" id="2126181"/>
    <lineage>
        <taxon>Eukaryota</taxon>
        <taxon>Fungi</taxon>
        <taxon>Dikarya</taxon>
        <taxon>Basidiomycota</taxon>
        <taxon>Agaricomycotina</taxon>
        <taxon>Agaricomycetes</taxon>
        <taxon>Agaricomycetidae</taxon>
        <taxon>Agaricales</taxon>
        <taxon>Marasmiineae</taxon>
        <taxon>Mycenaceae</taxon>
        <taxon>Mycena</taxon>
    </lineage>
</organism>
<comment type="similarity">
    <text evidence="1">Belongs to the small GTPase superfamily. Rho family.</text>
</comment>
<gene>
    <name evidence="5" type="ORF">MIND_00143600</name>
</gene>
<dbReference type="SMART" id="SM00175">
    <property type="entry name" value="RAB"/>
    <property type="match status" value="1"/>
</dbReference>
<protein>
    <submittedName>
        <fullName evidence="5">Ras family protein</fullName>
    </submittedName>
</protein>
<dbReference type="OrthoDB" id="8830751at2759"/>
<comment type="caution">
    <text evidence="5">The sequence shown here is derived from an EMBL/GenBank/DDBJ whole genome shotgun (WGS) entry which is preliminary data.</text>
</comment>
<dbReference type="PRINTS" id="PR00449">
    <property type="entry name" value="RASTRNSFRMNG"/>
</dbReference>
<dbReference type="SMART" id="SM00174">
    <property type="entry name" value="RHO"/>
    <property type="match status" value="1"/>
</dbReference>
<evidence type="ECO:0000256" key="4">
    <source>
        <dbReference type="ARBA" id="ARBA00023134"/>
    </source>
</evidence>
<dbReference type="InterPro" id="IPR005225">
    <property type="entry name" value="Small_GTP-bd"/>
</dbReference>
<dbReference type="PROSITE" id="PS51420">
    <property type="entry name" value="RHO"/>
    <property type="match status" value="1"/>
</dbReference>
<dbReference type="PROSITE" id="PS51421">
    <property type="entry name" value="RAS"/>
    <property type="match status" value="1"/>
</dbReference>
<dbReference type="GeneID" id="59340879"/>
<evidence type="ECO:0000313" key="5">
    <source>
        <dbReference type="EMBL" id="KAF7316250.1"/>
    </source>
</evidence>
<dbReference type="InterPro" id="IPR003578">
    <property type="entry name" value="Small_GTPase_Rho"/>
</dbReference>
<proteinExistence type="inferred from homology"/>
<dbReference type="RefSeq" id="XP_037226273.1">
    <property type="nucleotide sequence ID" value="XM_037358363.1"/>
</dbReference>
<dbReference type="InterPro" id="IPR001806">
    <property type="entry name" value="Small_GTPase"/>
</dbReference>
<dbReference type="GO" id="GO:0007264">
    <property type="term" value="P:small GTPase-mediated signal transduction"/>
    <property type="evidence" value="ECO:0007669"/>
    <property type="project" value="InterPro"/>
</dbReference>
<dbReference type="Gene3D" id="3.40.50.300">
    <property type="entry name" value="P-loop containing nucleotide triphosphate hydrolases"/>
    <property type="match status" value="1"/>
</dbReference>
<dbReference type="SUPFAM" id="SSF52540">
    <property type="entry name" value="P-loop containing nucleoside triphosphate hydrolases"/>
    <property type="match status" value="1"/>
</dbReference>
<evidence type="ECO:0000256" key="3">
    <source>
        <dbReference type="ARBA" id="ARBA00022741"/>
    </source>
</evidence>
<dbReference type="CDD" id="cd00157">
    <property type="entry name" value="Rho"/>
    <property type="match status" value="1"/>
</dbReference>
<accession>A0A8H6TCF6</accession>
<evidence type="ECO:0000256" key="2">
    <source>
        <dbReference type="ARBA" id="ARBA00022481"/>
    </source>
</evidence>
<dbReference type="FunFam" id="3.40.50.300:FF:001179">
    <property type="entry name" value="Rho family GTPase"/>
    <property type="match status" value="1"/>
</dbReference>
<dbReference type="EMBL" id="JACAZF010000001">
    <property type="protein sequence ID" value="KAF7316250.1"/>
    <property type="molecule type" value="Genomic_DNA"/>
</dbReference>
<dbReference type="SMART" id="SM00173">
    <property type="entry name" value="RAS"/>
    <property type="match status" value="1"/>
</dbReference>
<keyword evidence="4" id="KW-0342">GTP-binding</keyword>
<dbReference type="GO" id="GO:0003924">
    <property type="term" value="F:GTPase activity"/>
    <property type="evidence" value="ECO:0007669"/>
    <property type="project" value="InterPro"/>
</dbReference>
<dbReference type="Proteomes" id="UP000636479">
    <property type="component" value="Unassembled WGS sequence"/>
</dbReference>
<evidence type="ECO:0000256" key="1">
    <source>
        <dbReference type="ARBA" id="ARBA00010142"/>
    </source>
</evidence>
<sequence length="216" mass="23855">MPPPQYFKAVVLGDGAVGKTSLIISSATQNFPGTYAPLCADGYAIDLTVGDKTYEVVMFDTAGGEDYDRLRPLSYPQTDAFLLCFCVAMPASFANIRDRWVPEITHFCPDVPFILVGTQIDLREDDKTLKRLKGKGERVVETAEGMRRAVEVGAARYVECSALTRDGLHTVFEQVSILVLPFSRFIDWNQAILASLENPRRASLAKSPRTGRCIVT</sequence>
<dbReference type="AlphaFoldDB" id="A0A8H6TCF6"/>
<reference evidence="5" key="1">
    <citation type="submission" date="2020-05" db="EMBL/GenBank/DDBJ databases">
        <title>Mycena genomes resolve the evolution of fungal bioluminescence.</title>
        <authorList>
            <person name="Tsai I.J."/>
        </authorList>
    </citation>
    <scope>NUCLEOTIDE SEQUENCE</scope>
    <source>
        <strain evidence="5">171206Taipei</strain>
    </source>
</reference>
<name>A0A8H6TCF6_9AGAR</name>